<dbReference type="PANTHER" id="PTHR38737:SF2">
    <property type="entry name" value="ACTIN-FRAGMIN KINASE DDB_G0268748-RELATED"/>
    <property type="match status" value="1"/>
</dbReference>
<sequence>MKSNFKKNIIINNELISSNILEIDWNTVIDIEIIDFGNSVVCLLVTLSNDNIHYNQILIKSTPTIAQECYASVLQNVLKLPILDIRLLEKNNEFLEMSSNLLAFSKDDQLLNDFIKSELEKTFFLIMEYRPNGKKFNELNHKEYFSGYKGQEKFKQLGKIIAFDIFCNNFCKTSIPRDDSSIYFSNIICYETPNKNGWYFSLINSNISCLNNSLFTIGYRYHMNSLKLLLFSIFQNPSTESFQIRIMREHLLKKLNIKLPKSSAVYIQKGIAKGIKSIVNYINYPLLENTKDKVKNIVSCDNNNFWKKGIDSIHCPFLLDVLNEIEIEISNRREKLYFVKI</sequence>
<protein>
    <recommendedName>
        <fullName evidence="1">Actin-fragmin kinase catalytic domain-containing protein</fullName>
    </recommendedName>
</protein>
<dbReference type="InterPro" id="IPR015275">
    <property type="entry name" value="Actin-fragmin_kin_cat_dom"/>
</dbReference>
<dbReference type="InterPro" id="IPR037469">
    <property type="entry name" value="Put_AFK"/>
</dbReference>
<dbReference type="PANTHER" id="PTHR38737">
    <property type="entry name" value="ACTIN-FRAGMIN KINASE DDB_G0279609-RELATED"/>
    <property type="match status" value="1"/>
</dbReference>
<name>A0AAN7YXH8_9MYCE</name>
<dbReference type="InterPro" id="IPR036940">
    <property type="entry name" value="PI3/4_kinase_cat_sf"/>
</dbReference>
<accession>A0AAN7YXH8</accession>
<dbReference type="Gene3D" id="3.30.1010.10">
    <property type="entry name" value="Phosphatidylinositol 3-kinase Catalytic Subunit, Chain A, domain 4"/>
    <property type="match status" value="1"/>
</dbReference>
<dbReference type="CDD" id="cd05124">
    <property type="entry name" value="AFK"/>
    <property type="match status" value="1"/>
</dbReference>
<organism evidence="2 3">
    <name type="scientific">Dictyostelium firmibasis</name>
    <dbReference type="NCBI Taxonomy" id="79012"/>
    <lineage>
        <taxon>Eukaryota</taxon>
        <taxon>Amoebozoa</taxon>
        <taxon>Evosea</taxon>
        <taxon>Eumycetozoa</taxon>
        <taxon>Dictyostelia</taxon>
        <taxon>Dictyosteliales</taxon>
        <taxon>Dictyosteliaceae</taxon>
        <taxon>Dictyostelium</taxon>
    </lineage>
</organism>
<dbReference type="Gene3D" id="1.10.1070.11">
    <property type="entry name" value="Phosphatidylinositol 3-/4-kinase, catalytic domain"/>
    <property type="match status" value="1"/>
</dbReference>
<proteinExistence type="predicted"/>
<dbReference type="Proteomes" id="UP001344447">
    <property type="component" value="Unassembled WGS sequence"/>
</dbReference>
<dbReference type="AlphaFoldDB" id="A0AAN7YXH8"/>
<keyword evidence="3" id="KW-1185">Reference proteome</keyword>
<evidence type="ECO:0000259" key="1">
    <source>
        <dbReference type="Pfam" id="PF09192"/>
    </source>
</evidence>
<gene>
    <name evidence="2" type="ORF">RB653_007356</name>
</gene>
<dbReference type="EMBL" id="JAVFKY010000005">
    <property type="protein sequence ID" value="KAK5576215.1"/>
    <property type="molecule type" value="Genomic_DNA"/>
</dbReference>
<evidence type="ECO:0000313" key="3">
    <source>
        <dbReference type="Proteomes" id="UP001344447"/>
    </source>
</evidence>
<reference evidence="2 3" key="1">
    <citation type="submission" date="2023-11" db="EMBL/GenBank/DDBJ databases">
        <title>Dfirmibasis_genome.</title>
        <authorList>
            <person name="Edelbroek B."/>
            <person name="Kjellin J."/>
            <person name="Jerlstrom-Hultqvist J."/>
            <person name="Soderbom F."/>
        </authorList>
    </citation>
    <scope>NUCLEOTIDE SEQUENCE [LARGE SCALE GENOMIC DNA]</scope>
    <source>
        <strain evidence="2 3">TNS-C-14</strain>
    </source>
</reference>
<dbReference type="Pfam" id="PF09192">
    <property type="entry name" value="Act-Frag_cataly"/>
    <property type="match status" value="1"/>
</dbReference>
<dbReference type="InterPro" id="IPR011009">
    <property type="entry name" value="Kinase-like_dom_sf"/>
</dbReference>
<comment type="caution">
    <text evidence="2">The sequence shown here is derived from an EMBL/GenBank/DDBJ whole genome shotgun (WGS) entry which is preliminary data.</text>
</comment>
<evidence type="ECO:0000313" key="2">
    <source>
        <dbReference type="EMBL" id="KAK5576215.1"/>
    </source>
</evidence>
<feature type="domain" description="Actin-fragmin kinase catalytic" evidence="1">
    <location>
        <begin position="9"/>
        <end position="275"/>
    </location>
</feature>
<dbReference type="SUPFAM" id="SSF56112">
    <property type="entry name" value="Protein kinase-like (PK-like)"/>
    <property type="match status" value="1"/>
</dbReference>